<dbReference type="RefSeq" id="WP_338709257.1">
    <property type="nucleotide sequence ID" value="NZ_CP145894.1"/>
</dbReference>
<reference evidence="1 2" key="1">
    <citation type="submission" date="2024-02" db="EMBL/GenBank/DDBJ databases">
        <title>Complete sequences of two Paenibacillus sp. strains and one Lysinibacillus strain isolated from the environment on STAA medium highlight biotechnological potential.</title>
        <authorList>
            <person name="Attere S.A."/>
            <person name="Piche L.C."/>
            <person name="Intertaglia L."/>
            <person name="Lami R."/>
            <person name="Charette S.J."/>
            <person name="Vincent A.T."/>
        </authorList>
    </citation>
    <scope>NUCLEOTIDE SEQUENCE [LARGE SCALE GENOMIC DNA]</scope>
    <source>
        <strain evidence="1 2">Y5S-7</strain>
        <plasmid evidence="1 2">pY5S7-2</plasmid>
    </source>
</reference>
<geneLocation type="plasmid" evidence="1 2">
    <name>pY5S7-2</name>
</geneLocation>
<protein>
    <submittedName>
        <fullName evidence="1">ArpU family phage packaging/lysis transcriptional regulator</fullName>
    </submittedName>
</protein>
<dbReference type="NCBIfam" id="TIGR01637">
    <property type="entry name" value="phage_arpU"/>
    <property type="match status" value="1"/>
</dbReference>
<dbReference type="AlphaFoldDB" id="A0ABD8B2X6"/>
<evidence type="ECO:0000313" key="1">
    <source>
        <dbReference type="EMBL" id="WWP24166.1"/>
    </source>
</evidence>
<dbReference type="InterPro" id="IPR006524">
    <property type="entry name" value="ArpU-like"/>
</dbReference>
<accession>A0ABD8B2X6</accession>
<sequence length="228" mass="26980">MENFNRIMVTEQNIFAVPKDWLIIRYEHLQKKIKTSKDANQVFDFKREVGIIDGFFESNKEPQNLSEVDQDEVRIPKPLKSQYVPIVEARLDTHYQRMIRKTELGRDIKYASEFRAAMPKITASYNLSSGGSAGEYQSSTEQAVLKPFDRYERLQQELYDLEEDMYMMSSVVIPKLDSEQRELIEKRYFTKERVTDNLVMDVLCWHRAKYYRIKKATLLKIASELKLI</sequence>
<dbReference type="Proteomes" id="UP001364764">
    <property type="component" value="Plasmid pY5S7-2"/>
</dbReference>
<dbReference type="EMBL" id="CP145894">
    <property type="protein sequence ID" value="WWP24166.1"/>
    <property type="molecule type" value="Genomic_DNA"/>
</dbReference>
<name>A0ABD8B2X6_PAEAM</name>
<keyword evidence="1" id="KW-0614">Plasmid</keyword>
<proteinExistence type="predicted"/>
<evidence type="ECO:0000313" key="2">
    <source>
        <dbReference type="Proteomes" id="UP001364764"/>
    </source>
</evidence>
<organism evidence="1 2">
    <name type="scientific">Paenibacillus amylolyticus</name>
    <dbReference type="NCBI Taxonomy" id="1451"/>
    <lineage>
        <taxon>Bacteria</taxon>
        <taxon>Bacillati</taxon>
        <taxon>Bacillota</taxon>
        <taxon>Bacilli</taxon>
        <taxon>Bacillales</taxon>
        <taxon>Paenibacillaceae</taxon>
        <taxon>Paenibacillus</taxon>
    </lineage>
</organism>
<dbReference type="GeneID" id="93480184"/>
<gene>
    <name evidence="1" type="ORF">V6668_31925</name>
</gene>